<dbReference type="AlphaFoldDB" id="A0A178MP46"/>
<protein>
    <submittedName>
        <fullName evidence="2">Uncharacterized protein</fullName>
    </submittedName>
</protein>
<sequence length="118" mass="13189">MSGQEGNGPLDELLANIPQPVIDSFTPEQRAALWNAAKPVSWRKHPINIRITFPFLGDRYFVTVVGGMERRGLDRIVRDRKMHPLRTAGNILFMLGVGGAFYLAAVLGMFAFSNLIEF</sequence>
<feature type="transmembrane region" description="Helical" evidence="1">
    <location>
        <begin position="88"/>
        <end position="112"/>
    </location>
</feature>
<accession>A0A178MP46</accession>
<gene>
    <name evidence="2" type="ORF">A6A04_02695</name>
</gene>
<proteinExistence type="predicted"/>
<keyword evidence="1" id="KW-0472">Membrane</keyword>
<dbReference type="EMBL" id="LWQT01000055">
    <property type="protein sequence ID" value="OAN50323.1"/>
    <property type="molecule type" value="Genomic_DNA"/>
</dbReference>
<dbReference type="OrthoDB" id="7366734at2"/>
<keyword evidence="1" id="KW-0812">Transmembrane</keyword>
<evidence type="ECO:0000256" key="1">
    <source>
        <dbReference type="SAM" id="Phobius"/>
    </source>
</evidence>
<evidence type="ECO:0000313" key="3">
    <source>
        <dbReference type="Proteomes" id="UP000078428"/>
    </source>
</evidence>
<dbReference type="STRING" id="1285242.A6A04_02695"/>
<dbReference type="Proteomes" id="UP000078428">
    <property type="component" value="Unassembled WGS sequence"/>
</dbReference>
<organism evidence="2 3">
    <name type="scientific">Paramagnetospirillum marisnigri</name>
    <dbReference type="NCBI Taxonomy" id="1285242"/>
    <lineage>
        <taxon>Bacteria</taxon>
        <taxon>Pseudomonadati</taxon>
        <taxon>Pseudomonadota</taxon>
        <taxon>Alphaproteobacteria</taxon>
        <taxon>Rhodospirillales</taxon>
        <taxon>Magnetospirillaceae</taxon>
        <taxon>Paramagnetospirillum</taxon>
    </lineage>
</organism>
<evidence type="ECO:0000313" key="2">
    <source>
        <dbReference type="EMBL" id="OAN50323.1"/>
    </source>
</evidence>
<keyword evidence="3" id="KW-1185">Reference proteome</keyword>
<keyword evidence="1" id="KW-1133">Transmembrane helix</keyword>
<name>A0A178MP46_9PROT</name>
<comment type="caution">
    <text evidence="2">The sequence shown here is derived from an EMBL/GenBank/DDBJ whole genome shotgun (WGS) entry which is preliminary data.</text>
</comment>
<dbReference type="RefSeq" id="WP_068492778.1">
    <property type="nucleotide sequence ID" value="NZ_LWQT01000055.1"/>
</dbReference>
<reference evidence="2 3" key="1">
    <citation type="submission" date="2016-04" db="EMBL/GenBank/DDBJ databases">
        <title>Draft genome sequence of freshwater magnetotactic bacteria Magnetospirillum marisnigri SP-1 and Magnetospirillum moscoviense BB-1.</title>
        <authorList>
            <person name="Koziaeva V."/>
            <person name="Dziuba M.V."/>
            <person name="Ivanov T.M."/>
            <person name="Kuznetsov B."/>
            <person name="Grouzdev D.S."/>
        </authorList>
    </citation>
    <scope>NUCLEOTIDE SEQUENCE [LARGE SCALE GENOMIC DNA]</scope>
    <source>
        <strain evidence="2 3">SP-1</strain>
    </source>
</reference>